<dbReference type="PANTHER" id="PTHR22770:SF47">
    <property type="entry name" value="E3 UBIQUITIN-PROTEIN LIGASE RNF216"/>
    <property type="match status" value="1"/>
</dbReference>
<evidence type="ECO:0000256" key="4">
    <source>
        <dbReference type="ARBA" id="ARBA00022786"/>
    </source>
</evidence>
<reference evidence="8" key="1">
    <citation type="submission" date="2022-11" db="UniProtKB">
        <authorList>
            <consortium name="WormBaseParasite"/>
        </authorList>
    </citation>
    <scope>IDENTIFICATION</scope>
</reference>
<dbReference type="Proteomes" id="UP000887581">
    <property type="component" value="Unplaced"/>
</dbReference>
<proteinExistence type="predicted"/>
<dbReference type="WBParaSite" id="sdigi.contig181.g5774.t1">
    <property type="protein sequence ID" value="sdigi.contig181.g5774.t1"/>
    <property type="gene ID" value="sdigi.contig181.g5774"/>
</dbReference>
<evidence type="ECO:0000256" key="6">
    <source>
        <dbReference type="SAM" id="MobiDB-lite"/>
    </source>
</evidence>
<dbReference type="CDD" id="cd20339">
    <property type="entry name" value="BRcat_RBR_RNF216"/>
    <property type="match status" value="1"/>
</dbReference>
<protein>
    <submittedName>
        <fullName evidence="8">RING-type domain-containing protein</fullName>
    </submittedName>
</protein>
<dbReference type="AlphaFoldDB" id="A0A915PIJ3"/>
<feature type="region of interest" description="Disordered" evidence="6">
    <location>
        <begin position="1"/>
        <end position="26"/>
    </location>
</feature>
<feature type="compositionally biased region" description="Basic and acidic residues" evidence="6">
    <location>
        <begin position="1"/>
        <end position="11"/>
    </location>
</feature>
<keyword evidence="7" id="KW-1185">Reference proteome</keyword>
<evidence type="ECO:0000256" key="3">
    <source>
        <dbReference type="ARBA" id="ARBA00022771"/>
    </source>
</evidence>
<dbReference type="InterPro" id="IPR047545">
    <property type="entry name" value="BRcat_RBR_RNF216"/>
</dbReference>
<sequence length="527" mass="61331">MDHAAELRCDTEQLSSENTAKDSVSPDKRFREVFNSFYPSEAARENGDFGSQPGPSGLRKRLSTLFTEFTEPWNAQQLTLIENNKIDYLTMEERKVFYTACQVVPTVDPMYVYDLITVKSMSSVETVVELVPCPGNSLEIPKSQSVCQHIADLFGNLYPTIKQRVRREYMEQRRKAYLGEDGKPFDFVRFLAVYPDPKVFFEKRRKTDEVYMKHSMAFLSRKFEQYDLKFLRKVFEHYNRLLLPSYRILKKHAEAFAEGRNASHYITKAGIKVKFRKIADQGKVLEYPDSFDDVFFREAQYCLHEEEILNYKACHAANRKKELEYAKRNGLLKGMNWISCMNSACTDGRFEISSLQNILPSSLFQLLVRRCITEKIRSFNVENIELCPFCDFPTVIDRNDDQIFCCLNPICQKESCRKCQKESHIPLRCEEVEREVDFETKKRKFIEESMSEAVIRKCPRCRNSKKGHCKQDTPLEELHQMVAKRAGLEALRMFNEQNPKSIGLKVADINELAGLKKKTKRTTTTAT</sequence>
<evidence type="ECO:0000313" key="8">
    <source>
        <dbReference type="WBParaSite" id="sdigi.contig181.g5774.t1"/>
    </source>
</evidence>
<evidence type="ECO:0000256" key="1">
    <source>
        <dbReference type="ARBA" id="ARBA00004906"/>
    </source>
</evidence>
<evidence type="ECO:0000256" key="2">
    <source>
        <dbReference type="ARBA" id="ARBA00022723"/>
    </source>
</evidence>
<feature type="compositionally biased region" description="Polar residues" evidence="6">
    <location>
        <begin position="12"/>
        <end position="22"/>
    </location>
</feature>
<evidence type="ECO:0000256" key="5">
    <source>
        <dbReference type="ARBA" id="ARBA00022833"/>
    </source>
</evidence>
<keyword evidence="5" id="KW-0862">Zinc</keyword>
<organism evidence="7 8">
    <name type="scientific">Setaria digitata</name>
    <dbReference type="NCBI Taxonomy" id="48799"/>
    <lineage>
        <taxon>Eukaryota</taxon>
        <taxon>Metazoa</taxon>
        <taxon>Ecdysozoa</taxon>
        <taxon>Nematoda</taxon>
        <taxon>Chromadorea</taxon>
        <taxon>Rhabditida</taxon>
        <taxon>Spirurina</taxon>
        <taxon>Spiruromorpha</taxon>
        <taxon>Filarioidea</taxon>
        <taxon>Setariidae</taxon>
        <taxon>Setaria</taxon>
    </lineage>
</organism>
<keyword evidence="3" id="KW-0863">Zinc-finger</keyword>
<keyword evidence="2" id="KW-0479">Metal-binding</keyword>
<dbReference type="PANTHER" id="PTHR22770">
    <property type="entry name" value="UBIQUITIN CONJUGATING ENZYME 7 INTERACTING PROTEIN-RELATED"/>
    <property type="match status" value="1"/>
</dbReference>
<name>A0A915PIJ3_9BILA</name>
<keyword evidence="4" id="KW-0833">Ubl conjugation pathway</keyword>
<accession>A0A915PIJ3</accession>
<evidence type="ECO:0000313" key="7">
    <source>
        <dbReference type="Proteomes" id="UP000887581"/>
    </source>
</evidence>
<comment type="pathway">
    <text evidence="1">Protein modification; protein ubiquitination.</text>
</comment>
<dbReference type="InterPro" id="IPR051628">
    <property type="entry name" value="LUBAC_E3_Ligases"/>
</dbReference>
<dbReference type="GO" id="GO:0008270">
    <property type="term" value="F:zinc ion binding"/>
    <property type="evidence" value="ECO:0007669"/>
    <property type="project" value="UniProtKB-KW"/>
</dbReference>